<organism evidence="3 4">
    <name type="scientific">Exaiptasia diaphana</name>
    <name type="common">Tropical sea anemone</name>
    <name type="synonym">Aiptasia pulchella</name>
    <dbReference type="NCBI Taxonomy" id="2652724"/>
    <lineage>
        <taxon>Eukaryota</taxon>
        <taxon>Metazoa</taxon>
        <taxon>Cnidaria</taxon>
        <taxon>Anthozoa</taxon>
        <taxon>Hexacorallia</taxon>
        <taxon>Actiniaria</taxon>
        <taxon>Aiptasiidae</taxon>
        <taxon>Exaiptasia</taxon>
    </lineage>
</organism>
<keyword evidence="4" id="KW-1185">Reference proteome</keyword>
<accession>A0A913XCM8</accession>
<dbReference type="AlphaFoldDB" id="A0A913XCM8"/>
<evidence type="ECO:0000313" key="3">
    <source>
        <dbReference type="EnsemblMetazoa" id="XP_020902445.1"/>
    </source>
</evidence>
<feature type="region of interest" description="Disordered" evidence="1">
    <location>
        <begin position="161"/>
        <end position="181"/>
    </location>
</feature>
<dbReference type="Gene3D" id="2.30.29.30">
    <property type="entry name" value="Pleckstrin-homology domain (PH domain)/Phosphotyrosine-binding domain (PTB)"/>
    <property type="match status" value="1"/>
</dbReference>
<protein>
    <recommendedName>
        <fullName evidence="2">PID domain-containing protein</fullName>
    </recommendedName>
</protein>
<dbReference type="InterPro" id="IPR011993">
    <property type="entry name" value="PH-like_dom_sf"/>
</dbReference>
<dbReference type="SUPFAM" id="SSF50729">
    <property type="entry name" value="PH domain-like"/>
    <property type="match status" value="1"/>
</dbReference>
<evidence type="ECO:0000259" key="2">
    <source>
        <dbReference type="Pfam" id="PF14719"/>
    </source>
</evidence>
<dbReference type="CDD" id="cd00934">
    <property type="entry name" value="PTB"/>
    <property type="match status" value="1"/>
</dbReference>
<dbReference type="EnsemblMetazoa" id="XM_021046786.2">
    <property type="protein sequence ID" value="XP_020902445.1"/>
    <property type="gene ID" value="LOC110240969"/>
</dbReference>
<evidence type="ECO:0000313" key="4">
    <source>
        <dbReference type="Proteomes" id="UP000887567"/>
    </source>
</evidence>
<dbReference type="PANTHER" id="PTHR11232">
    <property type="entry name" value="PHOSPHOTYROSINE INTERACTION DOMAIN-CONTAINING FAMILY MEMBER"/>
    <property type="match status" value="1"/>
</dbReference>
<proteinExistence type="predicted"/>
<dbReference type="InterPro" id="IPR051133">
    <property type="entry name" value="Adapter_Engulfment-Domain"/>
</dbReference>
<dbReference type="KEGG" id="epa:110240969"/>
<feature type="domain" description="PID" evidence="2">
    <location>
        <begin position="16"/>
        <end position="156"/>
    </location>
</feature>
<dbReference type="Pfam" id="PF14719">
    <property type="entry name" value="PID_2"/>
    <property type="match status" value="1"/>
</dbReference>
<name>A0A913XCM8_EXADI</name>
<dbReference type="OrthoDB" id="5962185at2759"/>
<dbReference type="RefSeq" id="XP_020902445.1">
    <property type="nucleotide sequence ID" value="XM_021046786.2"/>
</dbReference>
<dbReference type="PANTHER" id="PTHR11232:SF74">
    <property type="entry name" value="PTB DOMAIN-CONTAINING ADAPTER PROTEIN CED-6-LIKE PROTEIN"/>
    <property type="match status" value="1"/>
</dbReference>
<dbReference type="Proteomes" id="UP000887567">
    <property type="component" value="Unplaced"/>
</dbReference>
<sequence length="213" mass="24148">MMLGKHGSHNIQEERSFQVKYMGYIQNTESGVTGIDKAVKKIHDRNRNEEKTCPRITVEVSKEGMTFNHGGSSKKQFFAIKEISYCSLNRFDTNIFAFNHHISKSPLNVECHAVLCNSEEKARAIGQSLYSAYREGHFEELRKERRRKLNVSPANLELQSENTAAVPKAGESNVEKAEVKANSTGVLDTELENIVKDMLDTVEREKGNIEEQK</sequence>
<reference evidence="3" key="1">
    <citation type="submission" date="2022-11" db="UniProtKB">
        <authorList>
            <consortium name="EnsemblMetazoa"/>
        </authorList>
    </citation>
    <scope>IDENTIFICATION</scope>
</reference>
<evidence type="ECO:0000256" key="1">
    <source>
        <dbReference type="SAM" id="MobiDB-lite"/>
    </source>
</evidence>
<dbReference type="GeneID" id="110240969"/>
<dbReference type="InterPro" id="IPR006020">
    <property type="entry name" value="PTB/PI_dom"/>
</dbReference>
<dbReference type="OMA" id="NERIFCW"/>